<dbReference type="Proteomes" id="UP000314294">
    <property type="component" value="Unassembled WGS sequence"/>
</dbReference>
<protein>
    <submittedName>
        <fullName evidence="2">Uncharacterized protein</fullName>
    </submittedName>
</protein>
<proteinExistence type="predicted"/>
<evidence type="ECO:0000313" key="3">
    <source>
        <dbReference type="Proteomes" id="UP000314294"/>
    </source>
</evidence>
<evidence type="ECO:0000313" key="2">
    <source>
        <dbReference type="EMBL" id="TNN55438.1"/>
    </source>
</evidence>
<dbReference type="EMBL" id="SRLO01000455">
    <property type="protein sequence ID" value="TNN55438.1"/>
    <property type="molecule type" value="Genomic_DNA"/>
</dbReference>
<sequence>MDRSRAGILAHCRQHEEGPRTTTRCITAVDVKAKPQIHCGLGTSFAYSLDRLPVTRATGLYGSAASRGAGGQRRTDVKAARDAAERPVLNMPVKPTADSSERFNLDICRASVSFRPPPSCRLVISVRFGDRTN</sequence>
<accession>A0A4Z2GP55</accession>
<feature type="region of interest" description="Disordered" evidence="1">
    <location>
        <begin position="62"/>
        <end position="95"/>
    </location>
</feature>
<organism evidence="2 3">
    <name type="scientific">Liparis tanakae</name>
    <name type="common">Tanaka's snailfish</name>
    <dbReference type="NCBI Taxonomy" id="230148"/>
    <lineage>
        <taxon>Eukaryota</taxon>
        <taxon>Metazoa</taxon>
        <taxon>Chordata</taxon>
        <taxon>Craniata</taxon>
        <taxon>Vertebrata</taxon>
        <taxon>Euteleostomi</taxon>
        <taxon>Actinopterygii</taxon>
        <taxon>Neopterygii</taxon>
        <taxon>Teleostei</taxon>
        <taxon>Neoteleostei</taxon>
        <taxon>Acanthomorphata</taxon>
        <taxon>Eupercaria</taxon>
        <taxon>Perciformes</taxon>
        <taxon>Cottioidei</taxon>
        <taxon>Cottales</taxon>
        <taxon>Liparidae</taxon>
        <taxon>Liparis</taxon>
    </lineage>
</organism>
<reference evidence="2 3" key="1">
    <citation type="submission" date="2019-03" db="EMBL/GenBank/DDBJ databases">
        <title>First draft genome of Liparis tanakae, snailfish: a comprehensive survey of snailfish specific genes.</title>
        <authorList>
            <person name="Kim W."/>
            <person name="Song I."/>
            <person name="Jeong J.-H."/>
            <person name="Kim D."/>
            <person name="Kim S."/>
            <person name="Ryu S."/>
            <person name="Song J.Y."/>
            <person name="Lee S.K."/>
        </authorList>
    </citation>
    <scope>NUCLEOTIDE SEQUENCE [LARGE SCALE GENOMIC DNA]</scope>
    <source>
        <tissue evidence="2">Muscle</tissue>
    </source>
</reference>
<name>A0A4Z2GP55_9TELE</name>
<evidence type="ECO:0000256" key="1">
    <source>
        <dbReference type="SAM" id="MobiDB-lite"/>
    </source>
</evidence>
<gene>
    <name evidence="2" type="ORF">EYF80_034320</name>
</gene>
<feature type="compositionally biased region" description="Basic and acidic residues" evidence="1">
    <location>
        <begin position="73"/>
        <end position="85"/>
    </location>
</feature>
<dbReference type="AlphaFoldDB" id="A0A4Z2GP55"/>
<comment type="caution">
    <text evidence="2">The sequence shown here is derived from an EMBL/GenBank/DDBJ whole genome shotgun (WGS) entry which is preliminary data.</text>
</comment>
<keyword evidence="3" id="KW-1185">Reference proteome</keyword>